<dbReference type="Pfam" id="PF08592">
    <property type="entry name" value="Anthrone_oxy"/>
    <property type="match status" value="1"/>
</dbReference>
<dbReference type="AlphaFoldDB" id="A0A4V3EJF6"/>
<dbReference type="InterPro" id="IPR013901">
    <property type="entry name" value="Anthrone_oxy"/>
</dbReference>
<reference evidence="2 3" key="1">
    <citation type="submission" date="2019-03" db="EMBL/GenBank/DDBJ databases">
        <title>Sequencing the genomes of 1000 actinobacteria strains.</title>
        <authorList>
            <person name="Klenk H.-P."/>
        </authorList>
    </citation>
    <scope>NUCLEOTIDE SEQUENCE [LARGE SCALE GENOMIC DNA]</scope>
    <source>
        <strain evidence="2 3">DSM 18936</strain>
    </source>
</reference>
<dbReference type="OrthoDB" id="428263at2"/>
<keyword evidence="1" id="KW-0472">Membrane</keyword>
<sequence>MQPETTSRTDLDMDFKTLLLGGGIVTTGLMSGLLYGWSVSVIPGTRRIAAGNYVDTMQHINRAIINPAFVIPFMGIPLVLGGAAWMQFRAGDHRKGWLLVGAAGTYVVGVLGVTIGGNVPLNDALDAFDLRNSSASAVEARRTSYESPWNRWHFLRTAASVGAFALAAAAALVTTDDA</sequence>
<comment type="caution">
    <text evidence="2">The sequence shown here is derived from an EMBL/GenBank/DDBJ whole genome shotgun (WGS) entry which is preliminary data.</text>
</comment>
<protein>
    <submittedName>
        <fullName evidence="2">Putative membrane protein</fullName>
    </submittedName>
</protein>
<feature type="transmembrane region" description="Helical" evidence="1">
    <location>
        <begin position="97"/>
        <end position="116"/>
    </location>
</feature>
<organism evidence="2 3">
    <name type="scientific">Ilumatobacter fluminis</name>
    <dbReference type="NCBI Taxonomy" id="467091"/>
    <lineage>
        <taxon>Bacteria</taxon>
        <taxon>Bacillati</taxon>
        <taxon>Actinomycetota</taxon>
        <taxon>Acidimicrobiia</taxon>
        <taxon>Acidimicrobiales</taxon>
        <taxon>Ilumatobacteraceae</taxon>
        <taxon>Ilumatobacter</taxon>
    </lineage>
</organism>
<evidence type="ECO:0000256" key="1">
    <source>
        <dbReference type="SAM" id="Phobius"/>
    </source>
</evidence>
<dbReference type="EMBL" id="SOAU01000001">
    <property type="protein sequence ID" value="TDT17078.1"/>
    <property type="molecule type" value="Genomic_DNA"/>
</dbReference>
<dbReference type="Proteomes" id="UP000294558">
    <property type="component" value="Unassembled WGS sequence"/>
</dbReference>
<feature type="transmembrane region" description="Helical" evidence="1">
    <location>
        <begin position="154"/>
        <end position="173"/>
    </location>
</feature>
<keyword evidence="1" id="KW-1133">Transmembrane helix</keyword>
<keyword evidence="3" id="KW-1185">Reference proteome</keyword>
<evidence type="ECO:0000313" key="2">
    <source>
        <dbReference type="EMBL" id="TDT17078.1"/>
    </source>
</evidence>
<gene>
    <name evidence="2" type="ORF">BDK89_2682</name>
</gene>
<evidence type="ECO:0000313" key="3">
    <source>
        <dbReference type="Proteomes" id="UP000294558"/>
    </source>
</evidence>
<name>A0A4V3EJF6_9ACTN</name>
<accession>A0A4V3EJF6</accession>
<feature type="transmembrane region" description="Helical" evidence="1">
    <location>
        <begin position="64"/>
        <end position="85"/>
    </location>
</feature>
<keyword evidence="1" id="KW-0812">Transmembrane</keyword>
<proteinExistence type="predicted"/>
<feature type="transmembrane region" description="Helical" evidence="1">
    <location>
        <begin position="18"/>
        <end position="37"/>
    </location>
</feature>